<keyword evidence="4" id="KW-1133">Transmembrane helix</keyword>
<dbReference type="PROSITE" id="PS00041">
    <property type="entry name" value="HTH_ARAC_FAMILY_1"/>
    <property type="match status" value="1"/>
</dbReference>
<dbReference type="PANTHER" id="PTHR43280:SF28">
    <property type="entry name" value="HTH-TYPE TRANSCRIPTIONAL ACTIVATOR RHAS"/>
    <property type="match status" value="1"/>
</dbReference>
<dbReference type="GO" id="GO:0003700">
    <property type="term" value="F:DNA-binding transcription factor activity"/>
    <property type="evidence" value="ECO:0007669"/>
    <property type="project" value="InterPro"/>
</dbReference>
<name>A0A3E3IBN2_9FIRM</name>
<evidence type="ECO:0000313" key="6">
    <source>
        <dbReference type="EMBL" id="RGE64443.1"/>
    </source>
</evidence>
<protein>
    <submittedName>
        <fullName evidence="6">AraC family transcriptional regulator</fullName>
    </submittedName>
</protein>
<dbReference type="InterPro" id="IPR018062">
    <property type="entry name" value="HTH_AraC-typ_CS"/>
</dbReference>
<comment type="caution">
    <text evidence="6">The sequence shown here is derived from an EMBL/GenBank/DDBJ whole genome shotgun (WGS) entry which is preliminary data.</text>
</comment>
<keyword evidence="3" id="KW-0804">Transcription</keyword>
<feature type="domain" description="HTH araC/xylS-type" evidence="5">
    <location>
        <begin position="663"/>
        <end position="761"/>
    </location>
</feature>
<sequence length="762" mass="87624">MKKNGKAYRQLYLSYAFIFLIPITMGILFYFYAYRVAKDQADASNRSLIQTVKNTCDRELGYYENALIQLALNKNVQQLSAVRGEFRSDNSYQLYQLQNELSDLQVSINKNGSFCKDIMVYFKNSDKVVSSFGNMDFSMYCELYCFDEGETAARDRLKTHLSEYHFRDSIRMDSKWTGGRPALLLTMTNLKGDFGESSAMIGMWLDMEALNSSIELAAWESGLDWMIINREGQIMNRPEEYSDIAISYDNLEQGGDQKTEWKGETYIIRTVFSDVFDWKYVLLMPEKLISGSASKMKNIFVVGIFVCLLTGFWAASRMMKINYNPLKVLLEVFRKHDEEEGAYVDNEYLYLKEKAMLLLEERSDFKQLVSRSQEVVKQYYLTDLLINAYDESGDTPDRELICRQFREGRNLVLLFLVKDAPNRGDSQEEYIQKNSLRKFIIGNVFGEGLSESFRLEKVELGDMVAMILSLGKEDTAYEERLAEIVDAMQKFIYDNFNFRVAVLAGEPHNGLEGVHLSWLEAKEAEEFVSVLDPDFISYREIRNSSHKKYDYPTEQEERIISAVKNHNSQLAVSYINKILDVNFLEIKASPEMFKYLLYDLIGTLMKAAQEVGEPSDKELGLNEISIKLPLDKIKDKFSAAVEELCRTPEIQGSGYSQNQQLCQKIQEYIQENFSNPDLNISQTGLYFHMTPAYLSSIYKKCTGDSLLKFINQTRIDEAERLLAEGISVVEAAERVGFRDSSTFIRTFKKFTGATPGQLKSGR</sequence>
<evidence type="ECO:0000256" key="2">
    <source>
        <dbReference type="ARBA" id="ARBA00023125"/>
    </source>
</evidence>
<evidence type="ECO:0000259" key="5">
    <source>
        <dbReference type="PROSITE" id="PS01124"/>
    </source>
</evidence>
<dbReference type="SUPFAM" id="SSF46689">
    <property type="entry name" value="Homeodomain-like"/>
    <property type="match status" value="1"/>
</dbReference>
<dbReference type="Proteomes" id="UP000260812">
    <property type="component" value="Unassembled WGS sequence"/>
</dbReference>
<dbReference type="SMART" id="SM00342">
    <property type="entry name" value="HTH_ARAC"/>
    <property type="match status" value="1"/>
</dbReference>
<dbReference type="InterPro" id="IPR018060">
    <property type="entry name" value="HTH_AraC"/>
</dbReference>
<accession>A0A3E3IBN2</accession>
<evidence type="ECO:0000256" key="3">
    <source>
        <dbReference type="ARBA" id="ARBA00023163"/>
    </source>
</evidence>
<dbReference type="EMBL" id="QVLV01000002">
    <property type="protein sequence ID" value="RGE64443.1"/>
    <property type="molecule type" value="Genomic_DNA"/>
</dbReference>
<dbReference type="PROSITE" id="PS01124">
    <property type="entry name" value="HTH_ARAC_FAMILY_2"/>
    <property type="match status" value="1"/>
</dbReference>
<dbReference type="Gene3D" id="1.10.10.60">
    <property type="entry name" value="Homeodomain-like"/>
    <property type="match status" value="2"/>
</dbReference>
<feature type="transmembrane region" description="Helical" evidence="4">
    <location>
        <begin position="12"/>
        <end position="33"/>
    </location>
</feature>
<dbReference type="GO" id="GO:0043565">
    <property type="term" value="F:sequence-specific DNA binding"/>
    <property type="evidence" value="ECO:0007669"/>
    <property type="project" value="InterPro"/>
</dbReference>
<keyword evidence="7" id="KW-1185">Reference proteome</keyword>
<reference evidence="6" key="1">
    <citation type="submission" date="2018-08" db="EMBL/GenBank/DDBJ databases">
        <title>A genome reference for cultivated species of the human gut microbiota.</title>
        <authorList>
            <person name="Zou Y."/>
            <person name="Xue W."/>
            <person name="Luo G."/>
        </authorList>
    </citation>
    <scope>NUCLEOTIDE SEQUENCE [LARGE SCALE GENOMIC DNA]</scope>
    <source>
        <strain evidence="6">TF05-5AC</strain>
    </source>
</reference>
<dbReference type="GeneID" id="97986290"/>
<dbReference type="RefSeq" id="WP_035323315.1">
    <property type="nucleotide sequence ID" value="NZ_CANNOQ010000158.1"/>
</dbReference>
<evidence type="ECO:0000256" key="4">
    <source>
        <dbReference type="SAM" id="Phobius"/>
    </source>
</evidence>
<evidence type="ECO:0000256" key="1">
    <source>
        <dbReference type="ARBA" id="ARBA00023015"/>
    </source>
</evidence>
<organism evidence="6 7">
    <name type="scientific">Eisenbergiella massiliensis</name>
    <dbReference type="NCBI Taxonomy" id="1720294"/>
    <lineage>
        <taxon>Bacteria</taxon>
        <taxon>Bacillati</taxon>
        <taxon>Bacillota</taxon>
        <taxon>Clostridia</taxon>
        <taxon>Lachnospirales</taxon>
        <taxon>Lachnospiraceae</taxon>
        <taxon>Eisenbergiella</taxon>
    </lineage>
</organism>
<evidence type="ECO:0000313" key="7">
    <source>
        <dbReference type="Proteomes" id="UP000260812"/>
    </source>
</evidence>
<gene>
    <name evidence="6" type="ORF">DXC51_05175</name>
</gene>
<dbReference type="AlphaFoldDB" id="A0A3E3IBN2"/>
<keyword evidence="4" id="KW-0812">Transmembrane</keyword>
<feature type="transmembrane region" description="Helical" evidence="4">
    <location>
        <begin position="299"/>
        <end position="316"/>
    </location>
</feature>
<keyword evidence="4" id="KW-0472">Membrane</keyword>
<dbReference type="InterPro" id="IPR009057">
    <property type="entry name" value="Homeodomain-like_sf"/>
</dbReference>
<keyword evidence="2" id="KW-0238">DNA-binding</keyword>
<keyword evidence="1" id="KW-0805">Transcription regulation</keyword>
<proteinExistence type="predicted"/>
<dbReference type="PANTHER" id="PTHR43280">
    <property type="entry name" value="ARAC-FAMILY TRANSCRIPTIONAL REGULATOR"/>
    <property type="match status" value="1"/>
</dbReference>
<dbReference type="Pfam" id="PF12833">
    <property type="entry name" value="HTH_18"/>
    <property type="match status" value="1"/>
</dbReference>